<gene>
    <name evidence="1" type="ORF">IFT62_14100</name>
</gene>
<sequence length="164" mass="17488">MAVDDFERTQHVGHYGVVFTLIHFTVQPDDAASLRTINLPEIARGHFELIRLIEETYRRMLAQGRPCRMVLAVSQAVSRNSADLLNDQRATIGTLVGSIGGKLASPLGSIAEKIAGATSASAAKNRLPTFHSRDVIVSIDAQVSGGIGPQRSSASLILKANGGR</sequence>
<protein>
    <submittedName>
        <fullName evidence="1">Uncharacterized protein</fullName>
    </submittedName>
</protein>
<evidence type="ECO:0000313" key="2">
    <source>
        <dbReference type="Proteomes" id="UP000625247"/>
    </source>
</evidence>
<dbReference type="EMBL" id="JACYNP010000006">
    <property type="protein sequence ID" value="MBD8122352.1"/>
    <property type="molecule type" value="Genomic_DNA"/>
</dbReference>
<reference evidence="1 2" key="1">
    <citation type="journal article" date="2020" name="FEMS Microbiol. Ecol.">
        <title>Temporal dynamics of bacterial communities during seed development and maturation.</title>
        <authorList>
            <person name="Chesneau G."/>
            <person name="Torres-Cortes G."/>
            <person name="Briand M."/>
            <person name="Darrasse A."/>
            <person name="Preveaux A."/>
            <person name="Marais C."/>
            <person name="Jacques M.A."/>
            <person name="Shade A."/>
            <person name="Barret M."/>
        </authorList>
    </citation>
    <scope>NUCLEOTIDE SEQUENCE [LARGE SCALE GENOMIC DNA]</scope>
    <source>
        <strain evidence="1 2">CFBP13723</strain>
    </source>
</reference>
<keyword evidence="2" id="KW-1185">Reference proteome</keyword>
<organism evidence="1 2">
    <name type="scientific">Pseudomonas lutea</name>
    <dbReference type="NCBI Taxonomy" id="243924"/>
    <lineage>
        <taxon>Bacteria</taxon>
        <taxon>Pseudomonadati</taxon>
        <taxon>Pseudomonadota</taxon>
        <taxon>Gammaproteobacteria</taxon>
        <taxon>Pseudomonadales</taxon>
        <taxon>Pseudomonadaceae</taxon>
        <taxon>Pseudomonas</taxon>
    </lineage>
</organism>
<name>A0ABR9A8A3_9PSED</name>
<accession>A0ABR9A8A3</accession>
<evidence type="ECO:0000313" key="1">
    <source>
        <dbReference type="EMBL" id="MBD8122352.1"/>
    </source>
</evidence>
<dbReference type="RefSeq" id="WP_191944586.1">
    <property type="nucleotide sequence ID" value="NZ_JACYNP010000006.1"/>
</dbReference>
<comment type="caution">
    <text evidence="1">The sequence shown here is derived from an EMBL/GenBank/DDBJ whole genome shotgun (WGS) entry which is preliminary data.</text>
</comment>
<proteinExistence type="predicted"/>
<dbReference type="Proteomes" id="UP000625247">
    <property type="component" value="Unassembled WGS sequence"/>
</dbReference>